<feature type="transmembrane region" description="Helical" evidence="1">
    <location>
        <begin position="151"/>
        <end position="170"/>
    </location>
</feature>
<dbReference type="Proteomes" id="UP000063434">
    <property type="component" value="Unassembled WGS sequence"/>
</dbReference>
<gene>
    <name evidence="2" type="ORF">PFL603g_02937</name>
</gene>
<feature type="transmembrane region" description="Helical" evidence="1">
    <location>
        <begin position="116"/>
        <end position="139"/>
    </location>
</feature>
<feature type="transmembrane region" description="Helical" evidence="1">
    <location>
        <begin position="345"/>
        <end position="367"/>
    </location>
</feature>
<keyword evidence="1" id="KW-0812">Transmembrane</keyword>
<dbReference type="AlphaFoldDB" id="A0A120FZ31"/>
<proteinExistence type="predicted"/>
<keyword evidence="1" id="KW-0472">Membrane</keyword>
<feature type="transmembrane region" description="Helical" evidence="1">
    <location>
        <begin position="61"/>
        <end position="78"/>
    </location>
</feature>
<comment type="caution">
    <text evidence="2">The sequence shown here is derived from an EMBL/GenBank/DDBJ whole genome shotgun (WGS) entry which is preliminary data.</text>
</comment>
<evidence type="ECO:0000313" key="2">
    <source>
        <dbReference type="EMBL" id="KWV74023.1"/>
    </source>
</evidence>
<evidence type="ECO:0000313" key="3">
    <source>
        <dbReference type="Proteomes" id="UP000063434"/>
    </source>
</evidence>
<dbReference type="PATRIC" id="fig|294.195.peg.3142"/>
<protein>
    <submittedName>
        <fullName evidence="2">Uncharacterized protein</fullName>
    </submittedName>
</protein>
<dbReference type="PANTHER" id="PTHR37422">
    <property type="entry name" value="TEICHURONIC ACID BIOSYNTHESIS PROTEIN TUAE"/>
    <property type="match status" value="1"/>
</dbReference>
<reference evidence="2 3" key="1">
    <citation type="submission" date="2015-05" db="EMBL/GenBank/DDBJ databases">
        <title>A genomic and transcriptomic approach to investigate the blue pigment phenotype in Pseudomonas fluorescens.</title>
        <authorList>
            <person name="Andreani N.A."/>
            <person name="Cardazzo B."/>
        </authorList>
    </citation>
    <scope>NUCLEOTIDE SEQUENCE [LARGE SCALE GENOMIC DNA]</scope>
    <source>
        <strain evidence="2 3">Ps_40</strain>
    </source>
</reference>
<sequence>MKTNKRYAFLAVLAASVLVTLGDTRNIIGSLNYWLLWGGVLVFGVYGSGGRLKLSPEVSSITLGFTLITLAFMISAVINSDAYTAYQGVKFIAIYILFLVIYSCSGLLELNDFYKIASISIMVGLVVFVMSKFFFAGFYVQLGDGRQGSEFAYPGVMWKVCAFFAPYIIAKLLTARMRGAIFAGCVLMASVYILLADSSRTGFLWFAIVIFSFFLLRFLVFPIKTLLVAILCLIAGVCVLLSSNIDLTNHDSLLVLNRLFEGDPVRAAMIRDGISNVQKCFPFGCGFGSSFSVVDGENIVIHNVYLGMLGDVGVLGELALLFLMLMPFVFFLLSLVQGFDLNNNVFFKFAAILGVLCYIFIMLFHPLSTEMSEWGYWILMVSWLSRIYKYDDAGLINVGYGQKVGC</sequence>
<feature type="transmembrane region" description="Helical" evidence="1">
    <location>
        <begin position="312"/>
        <end position="333"/>
    </location>
</feature>
<feature type="transmembrane region" description="Helical" evidence="1">
    <location>
        <begin position="84"/>
        <end position="104"/>
    </location>
</feature>
<dbReference type="EMBL" id="LCYC01000041">
    <property type="protein sequence ID" value="KWV74023.1"/>
    <property type="molecule type" value="Genomic_DNA"/>
</dbReference>
<organism evidence="2 3">
    <name type="scientific">Pseudomonas fluorescens</name>
    <dbReference type="NCBI Taxonomy" id="294"/>
    <lineage>
        <taxon>Bacteria</taxon>
        <taxon>Pseudomonadati</taxon>
        <taxon>Pseudomonadota</taxon>
        <taxon>Gammaproteobacteria</taxon>
        <taxon>Pseudomonadales</taxon>
        <taxon>Pseudomonadaceae</taxon>
        <taxon>Pseudomonas</taxon>
    </lineage>
</organism>
<dbReference type="RefSeq" id="WP_056791866.1">
    <property type="nucleotide sequence ID" value="NZ_LCYC01000041.1"/>
</dbReference>
<dbReference type="InterPro" id="IPR051533">
    <property type="entry name" value="WaaL-like"/>
</dbReference>
<name>A0A120FZ31_PSEFL</name>
<feature type="transmembrane region" description="Helical" evidence="1">
    <location>
        <begin position="177"/>
        <end position="196"/>
    </location>
</feature>
<feature type="transmembrane region" description="Helical" evidence="1">
    <location>
        <begin position="202"/>
        <end position="219"/>
    </location>
</feature>
<feature type="transmembrane region" description="Helical" evidence="1">
    <location>
        <begin position="32"/>
        <end position="49"/>
    </location>
</feature>
<evidence type="ECO:0000256" key="1">
    <source>
        <dbReference type="SAM" id="Phobius"/>
    </source>
</evidence>
<dbReference type="PANTHER" id="PTHR37422:SF13">
    <property type="entry name" value="LIPOPOLYSACCHARIDE BIOSYNTHESIS PROTEIN PA4999-RELATED"/>
    <property type="match status" value="1"/>
</dbReference>
<keyword evidence="1" id="KW-1133">Transmembrane helix</keyword>
<feature type="transmembrane region" description="Helical" evidence="1">
    <location>
        <begin position="226"/>
        <end position="245"/>
    </location>
</feature>
<accession>A0A120FZ31</accession>